<sequence length="62" mass="6954">MQRQGVSLAEAAKRLGMSQSDLYVAVQKGQIPTFRKDGRTIVRPGALTEYQIRSTPISDYRL</sequence>
<dbReference type="InterPro" id="IPR041657">
    <property type="entry name" value="HTH_17"/>
</dbReference>
<dbReference type="EMBL" id="JAECZB010000022">
    <property type="protein sequence ID" value="MBH8552956.1"/>
    <property type="molecule type" value="Genomic_DNA"/>
</dbReference>
<evidence type="ECO:0000259" key="1">
    <source>
        <dbReference type="PROSITE" id="PS50937"/>
    </source>
</evidence>
<proteinExistence type="predicted"/>
<reference evidence="2 3" key="1">
    <citation type="journal article" date="2021" name="Int. J. Syst. Evol. Microbiol.">
        <title>Amazonocrinis nigriterrae gen. nov., sp. nov., Atlanticothrix silvestris gen. nov., sp. nov. and Dendronalium phyllosphericum gen. nov., sp. nov., nostocacean cyanobacteria from Brazilian environments.</title>
        <authorList>
            <person name="Alvarenga D.O."/>
            <person name="Andreote A.P.D."/>
            <person name="Branco L.H.Z."/>
            <person name="Delbaje E."/>
            <person name="Cruz R.B."/>
            <person name="Varani A.M."/>
            <person name="Fiore M.F."/>
        </authorList>
    </citation>
    <scope>NUCLEOTIDE SEQUENCE [LARGE SCALE GENOMIC DNA]</scope>
    <source>
        <strain evidence="2 3">CENA357</strain>
    </source>
</reference>
<protein>
    <submittedName>
        <fullName evidence="2">Helix-turn-helix domain-containing protein</fullName>
    </submittedName>
</protein>
<dbReference type="GO" id="GO:0003677">
    <property type="term" value="F:DNA binding"/>
    <property type="evidence" value="ECO:0007669"/>
    <property type="project" value="InterPro"/>
</dbReference>
<dbReference type="GO" id="GO:0006355">
    <property type="term" value="P:regulation of DNA-templated transcription"/>
    <property type="evidence" value="ECO:0007669"/>
    <property type="project" value="InterPro"/>
</dbReference>
<dbReference type="PROSITE" id="PS50937">
    <property type="entry name" value="HTH_MERR_2"/>
    <property type="match status" value="1"/>
</dbReference>
<dbReference type="Proteomes" id="UP000599391">
    <property type="component" value="Unassembled WGS sequence"/>
</dbReference>
<evidence type="ECO:0000313" key="2">
    <source>
        <dbReference type="EMBL" id="MBH8552956.1"/>
    </source>
</evidence>
<evidence type="ECO:0000313" key="3">
    <source>
        <dbReference type="Proteomes" id="UP000599391"/>
    </source>
</evidence>
<dbReference type="RefSeq" id="WP_214439253.1">
    <property type="nucleotide sequence ID" value="NZ_JAECZB010000022.1"/>
</dbReference>
<comment type="caution">
    <text evidence="2">The sequence shown here is derived from an EMBL/GenBank/DDBJ whole genome shotgun (WGS) entry which is preliminary data.</text>
</comment>
<feature type="domain" description="HTH merR-type" evidence="1">
    <location>
        <begin position="1"/>
        <end position="17"/>
    </location>
</feature>
<dbReference type="AlphaFoldDB" id="A0A8J7L2J9"/>
<keyword evidence="3" id="KW-1185">Reference proteome</keyword>
<dbReference type="Pfam" id="PF12728">
    <property type="entry name" value="HTH_17"/>
    <property type="match status" value="1"/>
</dbReference>
<name>A0A8J7L2J9_9CYAN</name>
<accession>A0A8J7L2J9</accession>
<organism evidence="2 3">
    <name type="scientific">Atlanticothrix silvestris CENA357</name>
    <dbReference type="NCBI Taxonomy" id="1725252"/>
    <lineage>
        <taxon>Bacteria</taxon>
        <taxon>Bacillati</taxon>
        <taxon>Cyanobacteriota</taxon>
        <taxon>Cyanophyceae</taxon>
        <taxon>Nostocales</taxon>
        <taxon>Nodulariaceae</taxon>
        <taxon>Atlanticothrix</taxon>
        <taxon>Atlanticothrix silvestris</taxon>
    </lineage>
</organism>
<gene>
    <name evidence="2" type="ORF">I8751_11370</name>
</gene>
<dbReference type="InterPro" id="IPR000551">
    <property type="entry name" value="MerR-type_HTH_dom"/>
</dbReference>